<dbReference type="EMBL" id="JARQBJ010000002">
    <property type="protein sequence ID" value="MDT2809898.1"/>
    <property type="molecule type" value="Genomic_DNA"/>
</dbReference>
<dbReference type="InterPro" id="IPR016031">
    <property type="entry name" value="Trp_RNA-bd_attenuator-like_dom"/>
</dbReference>
<dbReference type="RefSeq" id="WP_270596931.1">
    <property type="nucleotide sequence ID" value="NZ_JAQESC010000002.1"/>
</dbReference>
<proteinExistence type="predicted"/>
<protein>
    <submittedName>
        <fullName evidence="1">TIGR00266 family protein</fullName>
    </submittedName>
</protein>
<dbReference type="PANTHER" id="PTHR43657:SF1">
    <property type="entry name" value="ALTERED INHERITANCE OF MITOCHONDRIA PROTEIN 24, MITOCHONDRIAL"/>
    <property type="match status" value="1"/>
</dbReference>
<dbReference type="Pfam" id="PF01987">
    <property type="entry name" value="AIM24"/>
    <property type="match status" value="1"/>
</dbReference>
<name>A0AAW8TUE2_9ENTE</name>
<comment type="caution">
    <text evidence="1">The sequence shown here is derived from an EMBL/GenBank/DDBJ whole genome shotgun (WGS) entry which is preliminary data.</text>
</comment>
<dbReference type="AlphaFoldDB" id="A0AAW8TUE2"/>
<sequence length="233" mass="24377">MQYRLTSQSVFPLVEVTLSKGEALQLESGAMVYHNGQISLEGHMNANGKKGIGGALRALGRSVTSGESFFITTATGLADNALIAIAPGTSGTIRELAIGSEQWRLNTGAYLAAESSVQYEMVRQSISGALLGGTGGLFVMETKGSGRMLISGYGDIVEVTLDGNQPLVVDNHHVLAWSAGLDYQIQVASGTFGFKTGEGLVNSFSGKGTVLIQSRNVEALAGLLDPYITKSSN</sequence>
<organism evidence="1 2">
    <name type="scientific">Enterococcus asini</name>
    <dbReference type="NCBI Taxonomy" id="57732"/>
    <lineage>
        <taxon>Bacteria</taxon>
        <taxon>Bacillati</taxon>
        <taxon>Bacillota</taxon>
        <taxon>Bacilli</taxon>
        <taxon>Lactobacillales</taxon>
        <taxon>Enterococcaceae</taxon>
        <taxon>Enterococcus</taxon>
    </lineage>
</organism>
<evidence type="ECO:0000313" key="1">
    <source>
        <dbReference type="EMBL" id="MDT2809898.1"/>
    </source>
</evidence>
<dbReference type="InterPro" id="IPR036983">
    <property type="entry name" value="AIM24_sf"/>
</dbReference>
<dbReference type="SUPFAM" id="SSF51219">
    <property type="entry name" value="TRAP-like"/>
    <property type="match status" value="1"/>
</dbReference>
<dbReference type="Gene3D" id="3.60.160.10">
    <property type="entry name" value="Mitochondrial biogenesis AIM24"/>
    <property type="match status" value="1"/>
</dbReference>
<dbReference type="Proteomes" id="UP001256711">
    <property type="component" value="Unassembled WGS sequence"/>
</dbReference>
<gene>
    <name evidence="1" type="ORF">P7H43_05330</name>
</gene>
<evidence type="ECO:0000313" key="2">
    <source>
        <dbReference type="Proteomes" id="UP001256711"/>
    </source>
</evidence>
<reference evidence="1" key="1">
    <citation type="submission" date="2023-03" db="EMBL/GenBank/DDBJ databases">
        <authorList>
            <person name="Shen W."/>
            <person name="Cai J."/>
        </authorList>
    </citation>
    <scope>NUCLEOTIDE SEQUENCE</scope>
    <source>
        <strain evidence="1">B226-2</strain>
    </source>
</reference>
<dbReference type="NCBIfam" id="TIGR00266">
    <property type="entry name" value="TIGR00266 family protein"/>
    <property type="match status" value="1"/>
</dbReference>
<dbReference type="PANTHER" id="PTHR43657">
    <property type="entry name" value="TRYPTOPHAN RNA-BINDING ATTENUATOR PROTEIN-LIKE PROTEIN"/>
    <property type="match status" value="1"/>
</dbReference>
<accession>A0AAW8TUE2</accession>
<dbReference type="InterPro" id="IPR002838">
    <property type="entry name" value="AIM24"/>
</dbReference>